<dbReference type="InterPro" id="IPR015421">
    <property type="entry name" value="PyrdxlP-dep_Trfase_major"/>
</dbReference>
<dbReference type="GO" id="GO:0006534">
    <property type="term" value="P:cysteine metabolic process"/>
    <property type="evidence" value="ECO:0007669"/>
    <property type="project" value="UniProtKB-UniRule"/>
</dbReference>
<evidence type="ECO:0000313" key="10">
    <source>
        <dbReference type="EMBL" id="HJE15084.1"/>
    </source>
</evidence>
<comment type="caution">
    <text evidence="10">The sequence shown here is derived from an EMBL/GenBank/DDBJ whole genome shotgun (WGS) entry which is preliminary data.</text>
</comment>
<dbReference type="InterPro" id="IPR015424">
    <property type="entry name" value="PyrdxlP-dep_Trfase"/>
</dbReference>
<evidence type="ECO:0000313" key="11">
    <source>
        <dbReference type="Proteomes" id="UP000774947"/>
    </source>
</evidence>
<dbReference type="PANTHER" id="PTHR43586:SF8">
    <property type="entry name" value="CYSTEINE DESULFURASE 1, CHLOROPLASTIC"/>
    <property type="match status" value="1"/>
</dbReference>
<evidence type="ECO:0000256" key="5">
    <source>
        <dbReference type="ARBA" id="ARBA00022898"/>
    </source>
</evidence>
<dbReference type="InterPro" id="IPR010970">
    <property type="entry name" value="Cys_dSase_SufS"/>
</dbReference>
<sequence>MVKNIATARNDFPILNQQINGEPLTYLDNAATTQKPQTVIDALTHYYETDNANIHRGVYTLAERATEAYEGVRQQVANFINAQTDEVIFTRGTTTSLNWVALGFARQLLQPNDEIIITVMEHHSNLVPWQQVALQTGAKLRYIEIDEHGELDLAQYGELLNPKTKFVAFTHVSNVLGTINPVKQMTKMAHDVGAYVVIDGAQAVGHFSVDMTDLDCDFYAFSGHKVYGPTGIGVLYGKRELLAEMNPVEFGGEMINLVERQTTDFKPAPAKFEAGTMPIAQAIGLGAALDYLTSLGWSAIEEHEQSLVTAAYQQLNKIDGLTIYGPAAGPTRSALITFNLNGVHPHDVATVLDTQGVAVRAGHHCAQPLMQTLGVSATTRASFGLYNNLADVERLIAALVETKEFFQV</sequence>
<dbReference type="Gene3D" id="3.90.1150.10">
    <property type="entry name" value="Aspartate Aminotransferase, domain 1"/>
    <property type="match status" value="1"/>
</dbReference>
<dbReference type="PIRSF" id="PIRSF005572">
    <property type="entry name" value="NifS"/>
    <property type="match status" value="1"/>
</dbReference>
<evidence type="ECO:0000256" key="8">
    <source>
        <dbReference type="RuleBase" id="RU004506"/>
    </source>
</evidence>
<reference evidence="10" key="1">
    <citation type="journal article" date="2021" name="PeerJ">
        <title>Extensive microbial diversity within the chicken gut microbiome revealed by metagenomics and culture.</title>
        <authorList>
            <person name="Gilroy R."/>
            <person name="Ravi A."/>
            <person name="Getino M."/>
            <person name="Pursley I."/>
            <person name="Horton D.L."/>
            <person name="Alikhan N.F."/>
            <person name="Baker D."/>
            <person name="Gharbi K."/>
            <person name="Hall N."/>
            <person name="Watson M."/>
            <person name="Adriaenssens E.M."/>
            <person name="Foster-Nyarko E."/>
            <person name="Jarju S."/>
            <person name="Secka A."/>
            <person name="Antonio M."/>
            <person name="Oren A."/>
            <person name="Chaudhuri R.R."/>
            <person name="La Ragione R."/>
            <person name="Hildebrand F."/>
            <person name="Pallen M.J."/>
        </authorList>
    </citation>
    <scope>NUCLEOTIDE SEQUENCE</scope>
    <source>
        <strain evidence="10">CHK173-2119</strain>
    </source>
</reference>
<evidence type="ECO:0000256" key="2">
    <source>
        <dbReference type="ARBA" id="ARBA00010447"/>
    </source>
</evidence>
<reference evidence="10" key="2">
    <citation type="submission" date="2021-09" db="EMBL/GenBank/DDBJ databases">
        <authorList>
            <person name="Gilroy R."/>
        </authorList>
    </citation>
    <scope>NUCLEOTIDE SEQUENCE</scope>
    <source>
        <strain evidence="10">CHK173-2119</strain>
    </source>
</reference>
<evidence type="ECO:0000256" key="3">
    <source>
        <dbReference type="ARBA" id="ARBA00012239"/>
    </source>
</evidence>
<organism evidence="10 11">
    <name type="scientific">Lapidilactobacillus dextrinicus</name>
    <dbReference type="NCBI Taxonomy" id="51664"/>
    <lineage>
        <taxon>Bacteria</taxon>
        <taxon>Bacillati</taxon>
        <taxon>Bacillota</taxon>
        <taxon>Bacilli</taxon>
        <taxon>Lactobacillales</taxon>
        <taxon>Lactobacillaceae</taxon>
        <taxon>Lapidilactobacillus</taxon>
    </lineage>
</organism>
<keyword evidence="5 8" id="KW-0663">Pyridoxal phosphate</keyword>
<protein>
    <recommendedName>
        <fullName evidence="3 8">Cysteine desulfurase</fullName>
        <ecNumber evidence="3 8">2.8.1.7</ecNumber>
    </recommendedName>
</protein>
<comment type="cofactor">
    <cofactor evidence="1 7">
        <name>pyridoxal 5'-phosphate</name>
        <dbReference type="ChEBI" id="CHEBI:597326"/>
    </cofactor>
</comment>
<accession>A0A921B3L7</accession>
<dbReference type="InterPro" id="IPR016454">
    <property type="entry name" value="Cysteine_dSase"/>
</dbReference>
<dbReference type="SUPFAM" id="SSF53383">
    <property type="entry name" value="PLP-dependent transferases"/>
    <property type="match status" value="1"/>
</dbReference>
<evidence type="ECO:0000256" key="1">
    <source>
        <dbReference type="ARBA" id="ARBA00001933"/>
    </source>
</evidence>
<evidence type="ECO:0000259" key="9">
    <source>
        <dbReference type="Pfam" id="PF00266"/>
    </source>
</evidence>
<comment type="catalytic activity">
    <reaction evidence="6 8">
        <text>(sulfur carrier)-H + L-cysteine = (sulfur carrier)-SH + L-alanine</text>
        <dbReference type="Rhea" id="RHEA:43892"/>
        <dbReference type="Rhea" id="RHEA-COMP:14737"/>
        <dbReference type="Rhea" id="RHEA-COMP:14739"/>
        <dbReference type="ChEBI" id="CHEBI:29917"/>
        <dbReference type="ChEBI" id="CHEBI:35235"/>
        <dbReference type="ChEBI" id="CHEBI:57972"/>
        <dbReference type="ChEBI" id="CHEBI:64428"/>
        <dbReference type="EC" id="2.8.1.7"/>
    </reaction>
</comment>
<gene>
    <name evidence="10" type="ORF">K8W17_03295</name>
</gene>
<comment type="function">
    <text evidence="8">Catalyzes the removal of elemental sulfur and selenium atoms from L-cysteine, L-cystine, L-selenocysteine, and L-selenocystine to produce L-alanine.</text>
</comment>
<evidence type="ECO:0000256" key="6">
    <source>
        <dbReference type="ARBA" id="ARBA00050776"/>
    </source>
</evidence>
<keyword evidence="4 8" id="KW-0808">Transferase</keyword>
<dbReference type="Proteomes" id="UP000774947">
    <property type="component" value="Unassembled WGS sequence"/>
</dbReference>
<dbReference type="InterPro" id="IPR020578">
    <property type="entry name" value="Aminotrans_V_PyrdxlP_BS"/>
</dbReference>
<dbReference type="GO" id="GO:0030170">
    <property type="term" value="F:pyridoxal phosphate binding"/>
    <property type="evidence" value="ECO:0007669"/>
    <property type="project" value="UniProtKB-UniRule"/>
</dbReference>
<dbReference type="EMBL" id="DYXY01000082">
    <property type="protein sequence ID" value="HJE15084.1"/>
    <property type="molecule type" value="Genomic_DNA"/>
</dbReference>
<dbReference type="PROSITE" id="PS00595">
    <property type="entry name" value="AA_TRANSFER_CLASS_5"/>
    <property type="match status" value="1"/>
</dbReference>
<evidence type="ECO:0000256" key="4">
    <source>
        <dbReference type="ARBA" id="ARBA00022679"/>
    </source>
</evidence>
<dbReference type="NCBIfam" id="TIGR01979">
    <property type="entry name" value="sufS"/>
    <property type="match status" value="1"/>
</dbReference>
<dbReference type="InterPro" id="IPR015422">
    <property type="entry name" value="PyrdxlP-dep_Trfase_small"/>
</dbReference>
<name>A0A921B3L7_9LACO</name>
<comment type="similarity">
    <text evidence="2 8">Belongs to the class-V pyridoxal-phosphate-dependent aminotransferase family. Csd subfamily.</text>
</comment>
<proteinExistence type="inferred from homology"/>
<feature type="domain" description="Aminotransferase class V" evidence="9">
    <location>
        <begin position="25"/>
        <end position="395"/>
    </location>
</feature>
<dbReference type="AlphaFoldDB" id="A0A921B3L7"/>
<dbReference type="CDD" id="cd06453">
    <property type="entry name" value="SufS_like"/>
    <property type="match status" value="1"/>
</dbReference>
<dbReference type="Gene3D" id="3.40.640.10">
    <property type="entry name" value="Type I PLP-dependent aspartate aminotransferase-like (Major domain)"/>
    <property type="match status" value="1"/>
</dbReference>
<dbReference type="GO" id="GO:0031071">
    <property type="term" value="F:cysteine desulfurase activity"/>
    <property type="evidence" value="ECO:0007669"/>
    <property type="project" value="UniProtKB-UniRule"/>
</dbReference>
<evidence type="ECO:0000256" key="7">
    <source>
        <dbReference type="RuleBase" id="RU004504"/>
    </source>
</evidence>
<dbReference type="Pfam" id="PF00266">
    <property type="entry name" value="Aminotran_5"/>
    <property type="match status" value="1"/>
</dbReference>
<dbReference type="EC" id="2.8.1.7" evidence="3 8"/>
<dbReference type="PANTHER" id="PTHR43586">
    <property type="entry name" value="CYSTEINE DESULFURASE"/>
    <property type="match status" value="1"/>
</dbReference>
<dbReference type="InterPro" id="IPR000192">
    <property type="entry name" value="Aminotrans_V_dom"/>
</dbReference>